<dbReference type="InterPro" id="IPR002155">
    <property type="entry name" value="Thiolase"/>
</dbReference>
<dbReference type="GO" id="GO:0003988">
    <property type="term" value="F:acetyl-CoA C-acyltransferase activity"/>
    <property type="evidence" value="ECO:0007669"/>
    <property type="project" value="UniProtKB-EC"/>
</dbReference>
<dbReference type="Pfam" id="PF00108">
    <property type="entry name" value="Thiolase_N"/>
    <property type="match status" value="1"/>
</dbReference>
<evidence type="ECO:0000256" key="7">
    <source>
        <dbReference type="ARBA" id="ARBA00023098"/>
    </source>
</evidence>
<evidence type="ECO:0000256" key="3">
    <source>
        <dbReference type="ARBA" id="ARBA00010982"/>
    </source>
</evidence>
<dbReference type="EMBL" id="JAAAUQ010001700">
    <property type="protein sequence ID" value="KAF9135707.1"/>
    <property type="molecule type" value="Genomic_DNA"/>
</dbReference>
<keyword evidence="8" id="KW-0576">Peroxisome</keyword>
<protein>
    <recommendedName>
        <fullName evidence="10">acetyl-CoA C-acyltransferase</fullName>
        <ecNumber evidence="10">2.3.1.16</ecNumber>
    </recommendedName>
</protein>
<dbReference type="Proteomes" id="UP000748756">
    <property type="component" value="Unassembled WGS sequence"/>
</dbReference>
<accession>A0A9P5RLZ4</accession>
<dbReference type="PROSITE" id="PS00737">
    <property type="entry name" value="THIOLASE_2"/>
    <property type="match status" value="1"/>
</dbReference>
<comment type="catalytic activity">
    <reaction evidence="11">
        <text>an acyl-CoA + acetyl-CoA = a 3-oxoacyl-CoA + CoA</text>
        <dbReference type="Rhea" id="RHEA:21564"/>
        <dbReference type="ChEBI" id="CHEBI:57287"/>
        <dbReference type="ChEBI" id="CHEBI:57288"/>
        <dbReference type="ChEBI" id="CHEBI:58342"/>
        <dbReference type="ChEBI" id="CHEBI:90726"/>
        <dbReference type="EC" id="2.3.1.16"/>
    </reaction>
</comment>
<dbReference type="GO" id="GO:0010124">
    <property type="term" value="P:phenylacetate catabolic process"/>
    <property type="evidence" value="ECO:0007669"/>
    <property type="project" value="TreeGrafter"/>
</dbReference>
<proteinExistence type="inferred from homology"/>
<reference evidence="16" key="1">
    <citation type="journal article" date="2020" name="Fungal Divers.">
        <title>Resolving the Mortierellaceae phylogeny through synthesis of multi-gene phylogenetics and phylogenomics.</title>
        <authorList>
            <person name="Vandepol N."/>
            <person name="Liber J."/>
            <person name="Desiro A."/>
            <person name="Na H."/>
            <person name="Kennedy M."/>
            <person name="Barry K."/>
            <person name="Grigoriev I.V."/>
            <person name="Miller A.N."/>
            <person name="O'Donnell K."/>
            <person name="Stajich J.E."/>
            <person name="Bonito G."/>
        </authorList>
    </citation>
    <scope>NUCLEOTIDE SEQUENCE</scope>
    <source>
        <strain evidence="16">NRRL 6426</strain>
    </source>
</reference>
<name>A0A9P5RLZ4_9FUNG</name>
<dbReference type="EC" id="2.3.1.16" evidence="10"/>
<keyword evidence="6" id="KW-0809">Transit peptide</keyword>
<evidence type="ECO:0000256" key="2">
    <source>
        <dbReference type="ARBA" id="ARBA00004872"/>
    </source>
</evidence>
<dbReference type="Pfam" id="PF02803">
    <property type="entry name" value="Thiolase_C"/>
    <property type="match status" value="1"/>
</dbReference>
<keyword evidence="17" id="KW-1185">Reference proteome</keyword>
<feature type="non-terminal residue" evidence="16">
    <location>
        <position position="244"/>
    </location>
</feature>
<evidence type="ECO:0000256" key="8">
    <source>
        <dbReference type="ARBA" id="ARBA00023140"/>
    </source>
</evidence>
<evidence type="ECO:0000256" key="1">
    <source>
        <dbReference type="ARBA" id="ARBA00004275"/>
    </source>
</evidence>
<dbReference type="InterPro" id="IPR020617">
    <property type="entry name" value="Thiolase_C"/>
</dbReference>
<dbReference type="GO" id="GO:0005777">
    <property type="term" value="C:peroxisome"/>
    <property type="evidence" value="ECO:0007669"/>
    <property type="project" value="UniProtKB-SubCell"/>
</dbReference>
<gene>
    <name evidence="16" type="primary">POT1_3</name>
    <name evidence="16" type="ORF">BG015_003259</name>
</gene>
<evidence type="ECO:0000256" key="10">
    <source>
        <dbReference type="ARBA" id="ARBA00024073"/>
    </source>
</evidence>
<feature type="domain" description="Thiolase C-terminal" evidence="15">
    <location>
        <begin position="121"/>
        <end position="240"/>
    </location>
</feature>
<evidence type="ECO:0000256" key="9">
    <source>
        <dbReference type="ARBA" id="ARBA00023315"/>
    </source>
</evidence>
<evidence type="ECO:0000313" key="16">
    <source>
        <dbReference type="EMBL" id="KAF9135707.1"/>
    </source>
</evidence>
<evidence type="ECO:0000259" key="14">
    <source>
        <dbReference type="Pfam" id="PF00108"/>
    </source>
</evidence>
<evidence type="ECO:0000256" key="5">
    <source>
        <dbReference type="ARBA" id="ARBA00022832"/>
    </source>
</evidence>
<dbReference type="InterPro" id="IPR020610">
    <property type="entry name" value="Thiolase_AS"/>
</dbReference>
<evidence type="ECO:0000259" key="15">
    <source>
        <dbReference type="Pfam" id="PF02803"/>
    </source>
</evidence>
<dbReference type="InterPro" id="IPR020616">
    <property type="entry name" value="Thiolase_N"/>
</dbReference>
<keyword evidence="5" id="KW-0276">Fatty acid metabolism</keyword>
<evidence type="ECO:0000256" key="13">
    <source>
        <dbReference type="SAM" id="MobiDB-lite"/>
    </source>
</evidence>
<comment type="pathway">
    <text evidence="2">Lipid metabolism; fatty acid metabolism.</text>
</comment>
<evidence type="ECO:0000256" key="11">
    <source>
        <dbReference type="ARBA" id="ARBA00047605"/>
    </source>
</evidence>
<dbReference type="AlphaFoldDB" id="A0A9P5RLZ4"/>
<dbReference type="SUPFAM" id="SSF53901">
    <property type="entry name" value="Thiolase-like"/>
    <property type="match status" value="2"/>
</dbReference>
<dbReference type="PROSITE" id="PS00099">
    <property type="entry name" value="THIOLASE_3"/>
    <property type="match status" value="1"/>
</dbReference>
<keyword evidence="4 12" id="KW-0808">Transferase</keyword>
<dbReference type="PANTHER" id="PTHR43853">
    <property type="entry name" value="3-KETOACYL-COA THIOLASE, PEROXISOMAL"/>
    <property type="match status" value="1"/>
</dbReference>
<evidence type="ECO:0000313" key="17">
    <source>
        <dbReference type="Proteomes" id="UP000748756"/>
    </source>
</evidence>
<dbReference type="GO" id="GO:0006635">
    <property type="term" value="P:fatty acid beta-oxidation"/>
    <property type="evidence" value="ECO:0007669"/>
    <property type="project" value="TreeGrafter"/>
</dbReference>
<dbReference type="NCBIfam" id="TIGR01930">
    <property type="entry name" value="AcCoA-C-Actrans"/>
    <property type="match status" value="1"/>
</dbReference>
<evidence type="ECO:0000256" key="4">
    <source>
        <dbReference type="ARBA" id="ARBA00022679"/>
    </source>
</evidence>
<dbReference type="InterPro" id="IPR050215">
    <property type="entry name" value="Thiolase-like_sf_Thiolase"/>
</dbReference>
<dbReference type="InterPro" id="IPR020613">
    <property type="entry name" value="Thiolase_CS"/>
</dbReference>
<organism evidence="16 17">
    <name type="scientific">Linnemannia schmuckeri</name>
    <dbReference type="NCBI Taxonomy" id="64567"/>
    <lineage>
        <taxon>Eukaryota</taxon>
        <taxon>Fungi</taxon>
        <taxon>Fungi incertae sedis</taxon>
        <taxon>Mucoromycota</taxon>
        <taxon>Mortierellomycotina</taxon>
        <taxon>Mortierellomycetes</taxon>
        <taxon>Mortierellales</taxon>
        <taxon>Mortierellaceae</taxon>
        <taxon>Linnemannia</taxon>
    </lineage>
</organism>
<feature type="domain" description="Thiolase N-terminal" evidence="14">
    <location>
        <begin position="2"/>
        <end position="111"/>
    </location>
</feature>
<keyword evidence="9 12" id="KW-0012">Acyltransferase</keyword>
<dbReference type="CDD" id="cd00751">
    <property type="entry name" value="thiolase"/>
    <property type="match status" value="1"/>
</dbReference>
<sequence length="244" mass="26109">KSQDEFAALSFQRAALAQKEGRFKDEIVPVRTFTKASKDKANTTTNGNNKEENDEDQKRPVTISQDDGIRDGVTFDSLSKIRPAFASDGSTTAGNASQISDGAAAVLLMRRRTAKRLGMPILGKYITSVVRGVSPRVMGIGPAVAIPAVCKKAAIEIKDVDLFELNEAFASQTVYTIRTCGLDTNKVNVNGGALAIGHPLGCTGARQIATLMNELKRRKERVGVVTMCMATGMGAAAIFENEQV</sequence>
<keyword evidence="7" id="KW-0443">Lipid metabolism</keyword>
<comment type="caution">
    <text evidence="16">The sequence shown here is derived from an EMBL/GenBank/DDBJ whole genome shotgun (WGS) entry which is preliminary data.</text>
</comment>
<evidence type="ECO:0000256" key="12">
    <source>
        <dbReference type="RuleBase" id="RU003557"/>
    </source>
</evidence>
<comment type="subcellular location">
    <subcellularLocation>
        <location evidence="1">Peroxisome</location>
    </subcellularLocation>
</comment>
<feature type="region of interest" description="Disordered" evidence="13">
    <location>
        <begin position="34"/>
        <end position="66"/>
    </location>
</feature>
<comment type="similarity">
    <text evidence="3 12">Belongs to the thiolase-like superfamily. Thiolase family.</text>
</comment>
<evidence type="ECO:0000256" key="6">
    <source>
        <dbReference type="ARBA" id="ARBA00022946"/>
    </source>
</evidence>
<dbReference type="InterPro" id="IPR016039">
    <property type="entry name" value="Thiolase-like"/>
</dbReference>
<dbReference type="PANTHER" id="PTHR43853:SF8">
    <property type="entry name" value="3-KETOACYL-COA THIOLASE, PEROXISOMAL"/>
    <property type="match status" value="1"/>
</dbReference>
<dbReference type="Gene3D" id="3.40.47.10">
    <property type="match status" value="2"/>
</dbReference>
<dbReference type="OrthoDB" id="5404651at2759"/>